<sequence length="63" mass="7007">MDSNETSVMSNSKRWVPAVPYFCSLDNSSIQFTSGFWHQLPKVSASTVLTSDGNAQHSWLLKS</sequence>
<keyword evidence="2" id="KW-1185">Reference proteome</keyword>
<organism evidence="1 2">
    <name type="scientific">Pyronema omphalodes (strain CBS 100304)</name>
    <name type="common">Pyronema confluens</name>
    <dbReference type="NCBI Taxonomy" id="1076935"/>
    <lineage>
        <taxon>Eukaryota</taxon>
        <taxon>Fungi</taxon>
        <taxon>Dikarya</taxon>
        <taxon>Ascomycota</taxon>
        <taxon>Pezizomycotina</taxon>
        <taxon>Pezizomycetes</taxon>
        <taxon>Pezizales</taxon>
        <taxon>Pyronemataceae</taxon>
        <taxon>Pyronema</taxon>
    </lineage>
</organism>
<gene>
    <name evidence="1" type="ORF">PCON_13331</name>
</gene>
<evidence type="ECO:0000313" key="1">
    <source>
        <dbReference type="EMBL" id="CCX32491.1"/>
    </source>
</evidence>
<dbReference type="AlphaFoldDB" id="U4LVF4"/>
<accession>U4LVF4</accession>
<reference evidence="1 2" key="1">
    <citation type="journal article" date="2013" name="PLoS Genet.">
        <title>The genome and development-dependent transcriptomes of Pyronema confluens: a window into fungal evolution.</title>
        <authorList>
            <person name="Traeger S."/>
            <person name="Altegoer F."/>
            <person name="Freitag M."/>
            <person name="Gabaldon T."/>
            <person name="Kempken F."/>
            <person name="Kumar A."/>
            <person name="Marcet-Houben M."/>
            <person name="Poggeler S."/>
            <person name="Stajich J.E."/>
            <person name="Nowrousian M."/>
        </authorList>
    </citation>
    <scope>NUCLEOTIDE SEQUENCE [LARGE SCALE GENOMIC DNA]</scope>
    <source>
        <strain evidence="2">CBS 100304</strain>
        <tissue evidence="1">Vegetative mycelium</tissue>
    </source>
</reference>
<dbReference type="Proteomes" id="UP000018144">
    <property type="component" value="Unassembled WGS sequence"/>
</dbReference>
<proteinExistence type="predicted"/>
<protein>
    <submittedName>
        <fullName evidence="1">Uncharacterized protein</fullName>
    </submittedName>
</protein>
<dbReference type="EMBL" id="HF935890">
    <property type="protein sequence ID" value="CCX32491.1"/>
    <property type="molecule type" value="Genomic_DNA"/>
</dbReference>
<name>U4LVF4_PYROM</name>
<evidence type="ECO:0000313" key="2">
    <source>
        <dbReference type="Proteomes" id="UP000018144"/>
    </source>
</evidence>